<dbReference type="Gene3D" id="1.10.3210.10">
    <property type="entry name" value="Hypothetical protein af1432"/>
    <property type="match status" value="1"/>
</dbReference>
<accession>A0ABS1TCQ8</accession>
<protein>
    <submittedName>
        <fullName evidence="2">HD domain-containing protein</fullName>
    </submittedName>
</protein>
<dbReference type="PANTHER" id="PTHR43155:SF2">
    <property type="entry name" value="CYCLIC DI-GMP PHOSPHODIESTERASE PA4108"/>
    <property type="match status" value="1"/>
</dbReference>
<name>A0ABS1TCQ8_9CLOT</name>
<dbReference type="PANTHER" id="PTHR43155">
    <property type="entry name" value="CYCLIC DI-GMP PHOSPHODIESTERASE PA4108-RELATED"/>
    <property type="match status" value="1"/>
</dbReference>
<keyword evidence="3" id="KW-1185">Reference proteome</keyword>
<dbReference type="Pfam" id="PF01966">
    <property type="entry name" value="HD"/>
    <property type="match status" value="1"/>
</dbReference>
<reference evidence="2 3" key="1">
    <citation type="submission" date="2021-01" db="EMBL/GenBank/DDBJ databases">
        <title>Genome public.</title>
        <authorList>
            <person name="Liu C."/>
            <person name="Sun Q."/>
        </authorList>
    </citation>
    <scope>NUCLEOTIDE SEQUENCE [LARGE SCALE GENOMIC DNA]</scope>
    <source>
        <strain evidence="2 3">YIM B02515</strain>
    </source>
</reference>
<evidence type="ECO:0000259" key="1">
    <source>
        <dbReference type="Pfam" id="PF01966"/>
    </source>
</evidence>
<gene>
    <name evidence="2" type="ORF">JK636_15380</name>
</gene>
<dbReference type="CDD" id="cd00077">
    <property type="entry name" value="HDc"/>
    <property type="match status" value="1"/>
</dbReference>
<comment type="caution">
    <text evidence="2">The sequence shown here is derived from an EMBL/GenBank/DDBJ whole genome shotgun (WGS) entry which is preliminary data.</text>
</comment>
<organism evidence="2 3">
    <name type="scientific">Clostridium rhizosphaerae</name>
    <dbReference type="NCBI Taxonomy" id="2803861"/>
    <lineage>
        <taxon>Bacteria</taxon>
        <taxon>Bacillati</taxon>
        <taxon>Bacillota</taxon>
        <taxon>Clostridia</taxon>
        <taxon>Eubacteriales</taxon>
        <taxon>Clostridiaceae</taxon>
        <taxon>Clostridium</taxon>
    </lineage>
</organism>
<dbReference type="InterPro" id="IPR003607">
    <property type="entry name" value="HD/PDEase_dom"/>
</dbReference>
<evidence type="ECO:0000313" key="3">
    <source>
        <dbReference type="Proteomes" id="UP000632377"/>
    </source>
</evidence>
<proteinExistence type="predicted"/>
<evidence type="ECO:0000313" key="2">
    <source>
        <dbReference type="EMBL" id="MBL4937134.1"/>
    </source>
</evidence>
<dbReference type="SUPFAM" id="SSF109604">
    <property type="entry name" value="HD-domain/PDEase-like"/>
    <property type="match status" value="1"/>
</dbReference>
<sequence length="326" mass="36918">MKLVIVSDKILNEVLASPIYTETEIMFLNKGNRLTENAIKRLKKMSITSIYIEDGNDEMSLQEVLPTANKLSALKIMKELLEEIKSKNYVDDKKVYDIIKEILQNINLSENAVLLNNLAPNDDLSKLGVHSIDITILAAMVGNRKKYDEKKLLNLTVSALLHDIGKLFTSKNNHVDTAYNLVKKNVVFGATIYVSIRQLYEREDGQGPLGLIGENIYEFAKIINICNEYLEIINNEKGILPHMAIEKIAAEGAARFSADIYRDFVQSIYCYPNGLPVKLSNNLYGIVIMQNKDNPTRPIIAVRQDNNYNFCNLQEKLTLFISDVIL</sequence>
<dbReference type="InterPro" id="IPR006674">
    <property type="entry name" value="HD_domain"/>
</dbReference>
<dbReference type="RefSeq" id="WP_202749881.1">
    <property type="nucleotide sequence ID" value="NZ_JAESWC010000009.1"/>
</dbReference>
<dbReference type="EMBL" id="JAESWC010000009">
    <property type="protein sequence ID" value="MBL4937134.1"/>
    <property type="molecule type" value="Genomic_DNA"/>
</dbReference>
<dbReference type="Proteomes" id="UP000632377">
    <property type="component" value="Unassembled WGS sequence"/>
</dbReference>
<feature type="domain" description="HD" evidence="1">
    <location>
        <begin position="130"/>
        <end position="195"/>
    </location>
</feature>